<gene>
    <name evidence="9" type="ORF">C7999DRAFT_31522</name>
</gene>
<dbReference type="SUPFAM" id="SSF49503">
    <property type="entry name" value="Cupredoxins"/>
    <property type="match status" value="3"/>
</dbReference>
<feature type="domain" description="Plastocyanin-like" evidence="7">
    <location>
        <begin position="448"/>
        <end position="600"/>
    </location>
</feature>
<keyword evidence="10" id="KW-1185">Reference proteome</keyword>
<evidence type="ECO:0000259" key="6">
    <source>
        <dbReference type="Pfam" id="PF00394"/>
    </source>
</evidence>
<keyword evidence="3" id="KW-0560">Oxidoreductase</keyword>
<dbReference type="GO" id="GO:0016491">
    <property type="term" value="F:oxidoreductase activity"/>
    <property type="evidence" value="ECO:0007669"/>
    <property type="project" value="UniProtKB-KW"/>
</dbReference>
<dbReference type="InterPro" id="IPR008972">
    <property type="entry name" value="Cupredoxin"/>
</dbReference>
<dbReference type="Pfam" id="PF07732">
    <property type="entry name" value="Cu-oxidase_3"/>
    <property type="match status" value="1"/>
</dbReference>
<evidence type="ECO:0000313" key="9">
    <source>
        <dbReference type="EMBL" id="KAK4248089.1"/>
    </source>
</evidence>
<evidence type="ECO:0000256" key="5">
    <source>
        <dbReference type="SAM" id="SignalP"/>
    </source>
</evidence>
<accession>A0AAN7HR38</accession>
<dbReference type="PROSITE" id="PS00080">
    <property type="entry name" value="MULTICOPPER_OXIDASE2"/>
    <property type="match status" value="1"/>
</dbReference>
<dbReference type="InterPro" id="IPR002355">
    <property type="entry name" value="Cu_oxidase_Cu_BS"/>
</dbReference>
<name>A0AAN7HR38_9PEZI</name>
<dbReference type="InterPro" id="IPR045087">
    <property type="entry name" value="Cu-oxidase_fam"/>
</dbReference>
<evidence type="ECO:0000256" key="4">
    <source>
        <dbReference type="ARBA" id="ARBA00023008"/>
    </source>
</evidence>
<reference evidence="9" key="1">
    <citation type="journal article" date="2023" name="Mol. Phylogenet. Evol.">
        <title>Genome-scale phylogeny and comparative genomics of the fungal order Sordariales.</title>
        <authorList>
            <person name="Hensen N."/>
            <person name="Bonometti L."/>
            <person name="Westerberg I."/>
            <person name="Brannstrom I.O."/>
            <person name="Guillou S."/>
            <person name="Cros-Aarteil S."/>
            <person name="Calhoun S."/>
            <person name="Haridas S."/>
            <person name="Kuo A."/>
            <person name="Mondo S."/>
            <person name="Pangilinan J."/>
            <person name="Riley R."/>
            <person name="LaButti K."/>
            <person name="Andreopoulos B."/>
            <person name="Lipzen A."/>
            <person name="Chen C."/>
            <person name="Yan M."/>
            <person name="Daum C."/>
            <person name="Ng V."/>
            <person name="Clum A."/>
            <person name="Steindorff A."/>
            <person name="Ohm R.A."/>
            <person name="Martin F."/>
            <person name="Silar P."/>
            <person name="Natvig D.O."/>
            <person name="Lalanne C."/>
            <person name="Gautier V."/>
            <person name="Ament-Velasquez S.L."/>
            <person name="Kruys A."/>
            <person name="Hutchinson M.I."/>
            <person name="Powell A.J."/>
            <person name="Barry K."/>
            <person name="Miller A.N."/>
            <person name="Grigoriev I.V."/>
            <person name="Debuchy R."/>
            <person name="Gladieux P."/>
            <person name="Hiltunen Thoren M."/>
            <person name="Johannesson H."/>
        </authorList>
    </citation>
    <scope>NUCLEOTIDE SEQUENCE</scope>
    <source>
        <strain evidence="9">CBS 359.72</strain>
    </source>
</reference>
<proteinExistence type="inferred from homology"/>
<feature type="domain" description="Plastocyanin-like" evidence="6">
    <location>
        <begin position="167"/>
        <end position="332"/>
    </location>
</feature>
<dbReference type="AlphaFoldDB" id="A0AAN7HR38"/>
<evidence type="ECO:0000256" key="2">
    <source>
        <dbReference type="ARBA" id="ARBA00022723"/>
    </source>
</evidence>
<dbReference type="Proteomes" id="UP001303647">
    <property type="component" value="Unassembled WGS sequence"/>
</dbReference>
<evidence type="ECO:0000259" key="8">
    <source>
        <dbReference type="Pfam" id="PF07732"/>
    </source>
</evidence>
<evidence type="ECO:0000256" key="1">
    <source>
        <dbReference type="ARBA" id="ARBA00010609"/>
    </source>
</evidence>
<keyword evidence="5" id="KW-0732">Signal</keyword>
<evidence type="ECO:0000259" key="7">
    <source>
        <dbReference type="Pfam" id="PF07731"/>
    </source>
</evidence>
<dbReference type="EMBL" id="MU857643">
    <property type="protein sequence ID" value="KAK4248089.1"/>
    <property type="molecule type" value="Genomic_DNA"/>
</dbReference>
<dbReference type="NCBIfam" id="TIGR03390">
    <property type="entry name" value="ascorbOXfungal"/>
    <property type="match status" value="1"/>
</dbReference>
<dbReference type="InterPro" id="IPR033138">
    <property type="entry name" value="Cu_oxidase_CS"/>
</dbReference>
<dbReference type="InterPro" id="IPR011707">
    <property type="entry name" value="Cu-oxidase-like_N"/>
</dbReference>
<keyword evidence="2" id="KW-0479">Metal-binding</keyword>
<sequence length="653" mass="72803">MLASMLFGNLSSFLAKWFSGAAESAGTLVHDAQFTPDHVLRVSVAQVPSACEPREDIVVNGFSPGPAIHLLAGTRTWIRVYNDMVDRNLSMHWHGLSQRFAPFSDGTPSATQWPIPPGHFFDYEIQTELGDAGTYFYHSHVDMQALSCTGPVIVEDCKSPPFHYDDERILLFQDYFHKSDAEMIQGLTSTQFVWTGETRGILLNGRGFLPNQTAVQDPADEASGCFEKRRFSNSQTANGTWNVWDGCTGHDEIELLSDCTLPVIDVEPGKTYRLRFIGATGLSLLAMGFEDHNELTIVQVDGTEYNVPVTVGHIQLGAGQRFDVLLQTKTTEELWENGGKTTFFLQFETRDRPDIYRGYGVLRYNLDSPVPSAPATPVLVLPAEVNNWLEYTFQPLDPSKSSYPAAEHVTRRVILEAQQKIDPTTGLLVWELAHMTSIDMSRDKPVLVDIYERGQAAMPNYAAALANHGWDPATKLFPARKDEVIEIVIQNMGSQYSGASGIVETHPFHAHGQHFYDIGSGPGKYDPELNNAKLAILGYHPIKRDTAMVYRYGTGEVAPGEPAGWRAWRMRMDHPGVWMIHCHVLAHMIMGMEVLWVVGDAEDIVSIPLSVSQNYFTYGGSVYGNETYAPEVYHYFDGTNQCGSTGMWDGGWW</sequence>
<dbReference type="PROSITE" id="PS00079">
    <property type="entry name" value="MULTICOPPER_OXIDASE1"/>
    <property type="match status" value="1"/>
</dbReference>
<evidence type="ECO:0000313" key="10">
    <source>
        <dbReference type="Proteomes" id="UP001303647"/>
    </source>
</evidence>
<dbReference type="InterPro" id="IPR017762">
    <property type="entry name" value="Multicopper_oxidase_fun"/>
</dbReference>
<comment type="similarity">
    <text evidence="1">Belongs to the multicopper oxidase family.</text>
</comment>
<dbReference type="Gene3D" id="2.60.40.420">
    <property type="entry name" value="Cupredoxins - blue copper proteins"/>
    <property type="match status" value="3"/>
</dbReference>
<protein>
    <submittedName>
        <fullName evidence="9">Laccase-like multicopper oxidase 1</fullName>
    </submittedName>
</protein>
<feature type="signal peptide" evidence="5">
    <location>
        <begin position="1"/>
        <end position="21"/>
    </location>
</feature>
<dbReference type="InterPro" id="IPR011706">
    <property type="entry name" value="Cu-oxidase_C"/>
</dbReference>
<dbReference type="InterPro" id="IPR001117">
    <property type="entry name" value="Cu-oxidase_2nd"/>
</dbReference>
<dbReference type="CDD" id="cd13873">
    <property type="entry name" value="CuRO_2_AAO_like_2"/>
    <property type="match status" value="1"/>
</dbReference>
<comment type="caution">
    <text evidence="9">The sequence shown here is derived from an EMBL/GenBank/DDBJ whole genome shotgun (WGS) entry which is preliminary data.</text>
</comment>
<dbReference type="GO" id="GO:0005507">
    <property type="term" value="F:copper ion binding"/>
    <property type="evidence" value="ECO:0007669"/>
    <property type="project" value="InterPro"/>
</dbReference>
<organism evidence="9 10">
    <name type="scientific">Corynascus novoguineensis</name>
    <dbReference type="NCBI Taxonomy" id="1126955"/>
    <lineage>
        <taxon>Eukaryota</taxon>
        <taxon>Fungi</taxon>
        <taxon>Dikarya</taxon>
        <taxon>Ascomycota</taxon>
        <taxon>Pezizomycotina</taxon>
        <taxon>Sordariomycetes</taxon>
        <taxon>Sordariomycetidae</taxon>
        <taxon>Sordariales</taxon>
        <taxon>Chaetomiaceae</taxon>
        <taxon>Corynascus</taxon>
    </lineage>
</organism>
<dbReference type="Pfam" id="PF07731">
    <property type="entry name" value="Cu-oxidase_2"/>
    <property type="match status" value="1"/>
</dbReference>
<evidence type="ECO:0000256" key="3">
    <source>
        <dbReference type="ARBA" id="ARBA00023002"/>
    </source>
</evidence>
<dbReference type="PANTHER" id="PTHR11709">
    <property type="entry name" value="MULTI-COPPER OXIDASE"/>
    <property type="match status" value="1"/>
</dbReference>
<feature type="chain" id="PRO_5043015519" evidence="5">
    <location>
        <begin position="22"/>
        <end position="653"/>
    </location>
</feature>
<feature type="domain" description="Plastocyanin-like" evidence="8">
    <location>
        <begin position="45"/>
        <end position="157"/>
    </location>
</feature>
<keyword evidence="4" id="KW-0186">Copper</keyword>
<reference evidence="9" key="2">
    <citation type="submission" date="2023-05" db="EMBL/GenBank/DDBJ databases">
        <authorList>
            <consortium name="Lawrence Berkeley National Laboratory"/>
            <person name="Steindorff A."/>
            <person name="Hensen N."/>
            <person name="Bonometti L."/>
            <person name="Westerberg I."/>
            <person name="Brannstrom I.O."/>
            <person name="Guillou S."/>
            <person name="Cros-Aarteil S."/>
            <person name="Calhoun S."/>
            <person name="Haridas S."/>
            <person name="Kuo A."/>
            <person name="Mondo S."/>
            <person name="Pangilinan J."/>
            <person name="Riley R."/>
            <person name="Labutti K."/>
            <person name="Andreopoulos B."/>
            <person name="Lipzen A."/>
            <person name="Chen C."/>
            <person name="Yanf M."/>
            <person name="Daum C."/>
            <person name="Ng V."/>
            <person name="Clum A."/>
            <person name="Ohm R."/>
            <person name="Martin F."/>
            <person name="Silar P."/>
            <person name="Natvig D."/>
            <person name="Lalanne C."/>
            <person name="Gautier V."/>
            <person name="Ament-Velasquez S.L."/>
            <person name="Kruys A."/>
            <person name="Hutchinson M.I."/>
            <person name="Powell A.J."/>
            <person name="Barry K."/>
            <person name="Miller A.N."/>
            <person name="Grigoriev I.V."/>
            <person name="Debuchy R."/>
            <person name="Gladieux P."/>
            <person name="Thoren M.H."/>
            <person name="Johannesson H."/>
        </authorList>
    </citation>
    <scope>NUCLEOTIDE SEQUENCE</scope>
    <source>
        <strain evidence="9">CBS 359.72</strain>
    </source>
</reference>
<dbReference type="PANTHER" id="PTHR11709:SF394">
    <property type="entry name" value="FI03373P-RELATED"/>
    <property type="match status" value="1"/>
</dbReference>
<dbReference type="Pfam" id="PF00394">
    <property type="entry name" value="Cu-oxidase"/>
    <property type="match status" value="1"/>
</dbReference>